<dbReference type="GO" id="GO:0005737">
    <property type="term" value="C:cytoplasm"/>
    <property type="evidence" value="ECO:0007669"/>
    <property type="project" value="TreeGrafter"/>
</dbReference>
<proteinExistence type="inferred from homology"/>
<evidence type="ECO:0000256" key="3">
    <source>
        <dbReference type="ARBA" id="ARBA00022777"/>
    </source>
</evidence>
<evidence type="ECO:0000256" key="2">
    <source>
        <dbReference type="ARBA" id="ARBA00022679"/>
    </source>
</evidence>
<dbReference type="SUPFAM" id="SSF56104">
    <property type="entry name" value="SAICAR synthase-like"/>
    <property type="match status" value="1"/>
</dbReference>
<dbReference type="InterPro" id="IPR038286">
    <property type="entry name" value="IPK_sf"/>
</dbReference>
<dbReference type="InterPro" id="IPR005522">
    <property type="entry name" value="IPK"/>
</dbReference>
<protein>
    <recommendedName>
        <fullName evidence="4">Kinase</fullName>
        <ecNumber evidence="4">2.7.-.-</ecNumber>
    </recommendedName>
</protein>
<reference evidence="5" key="1">
    <citation type="journal article" date="2019" name="bioRxiv">
        <title>The Genome of the Zebra Mussel, Dreissena polymorpha: A Resource for Invasive Species Research.</title>
        <authorList>
            <person name="McCartney M.A."/>
            <person name="Auch B."/>
            <person name="Kono T."/>
            <person name="Mallez S."/>
            <person name="Zhang Y."/>
            <person name="Obille A."/>
            <person name="Becker A."/>
            <person name="Abrahante J.E."/>
            <person name="Garbe J."/>
            <person name="Badalamenti J.P."/>
            <person name="Herman A."/>
            <person name="Mangelson H."/>
            <person name="Liachko I."/>
            <person name="Sullivan S."/>
            <person name="Sone E.D."/>
            <person name="Koren S."/>
            <person name="Silverstein K.A.T."/>
            <person name="Beckman K.B."/>
            <person name="Gohl D.M."/>
        </authorList>
    </citation>
    <scope>NUCLEOTIDE SEQUENCE</scope>
    <source>
        <strain evidence="5">Duluth1</strain>
        <tissue evidence="5">Whole animal</tissue>
    </source>
</reference>
<name>A0A9D4DIB3_DREPO</name>
<dbReference type="EC" id="2.7.-.-" evidence="4"/>
<reference evidence="5" key="2">
    <citation type="submission" date="2020-11" db="EMBL/GenBank/DDBJ databases">
        <authorList>
            <person name="McCartney M.A."/>
            <person name="Auch B."/>
            <person name="Kono T."/>
            <person name="Mallez S."/>
            <person name="Becker A."/>
            <person name="Gohl D.M."/>
            <person name="Silverstein K.A.T."/>
            <person name="Koren S."/>
            <person name="Bechman K.B."/>
            <person name="Herman A."/>
            <person name="Abrahante J.E."/>
            <person name="Garbe J."/>
        </authorList>
    </citation>
    <scope>NUCLEOTIDE SEQUENCE</scope>
    <source>
        <strain evidence="5">Duluth1</strain>
        <tissue evidence="5">Whole animal</tissue>
    </source>
</reference>
<dbReference type="GO" id="GO:0005634">
    <property type="term" value="C:nucleus"/>
    <property type="evidence" value="ECO:0007669"/>
    <property type="project" value="TreeGrafter"/>
</dbReference>
<keyword evidence="3 4" id="KW-0418">Kinase</keyword>
<dbReference type="Proteomes" id="UP000828390">
    <property type="component" value="Unassembled WGS sequence"/>
</dbReference>
<evidence type="ECO:0000313" key="5">
    <source>
        <dbReference type="EMBL" id="KAH3748114.1"/>
    </source>
</evidence>
<dbReference type="EMBL" id="JAIWYP010000010">
    <property type="protein sequence ID" value="KAH3748114.1"/>
    <property type="molecule type" value="Genomic_DNA"/>
</dbReference>
<organism evidence="5 6">
    <name type="scientific">Dreissena polymorpha</name>
    <name type="common">Zebra mussel</name>
    <name type="synonym">Mytilus polymorpha</name>
    <dbReference type="NCBI Taxonomy" id="45954"/>
    <lineage>
        <taxon>Eukaryota</taxon>
        <taxon>Metazoa</taxon>
        <taxon>Spiralia</taxon>
        <taxon>Lophotrochozoa</taxon>
        <taxon>Mollusca</taxon>
        <taxon>Bivalvia</taxon>
        <taxon>Autobranchia</taxon>
        <taxon>Heteroconchia</taxon>
        <taxon>Euheterodonta</taxon>
        <taxon>Imparidentia</taxon>
        <taxon>Neoheterodontei</taxon>
        <taxon>Myida</taxon>
        <taxon>Dreissenoidea</taxon>
        <taxon>Dreissenidae</taxon>
        <taxon>Dreissena</taxon>
    </lineage>
</organism>
<keyword evidence="6" id="KW-1185">Reference proteome</keyword>
<dbReference type="Pfam" id="PF03770">
    <property type="entry name" value="IPK"/>
    <property type="match status" value="1"/>
</dbReference>
<dbReference type="PANTHER" id="PTHR12400">
    <property type="entry name" value="INOSITOL POLYPHOSPHATE KINASE"/>
    <property type="match status" value="1"/>
</dbReference>
<dbReference type="Gene3D" id="3.30.470.160">
    <property type="entry name" value="Inositol polyphosphate kinase"/>
    <property type="match status" value="1"/>
</dbReference>
<dbReference type="GO" id="GO:0046854">
    <property type="term" value="P:phosphatidylinositol phosphate biosynthetic process"/>
    <property type="evidence" value="ECO:0007669"/>
    <property type="project" value="TreeGrafter"/>
</dbReference>
<evidence type="ECO:0000313" key="6">
    <source>
        <dbReference type="Proteomes" id="UP000828390"/>
    </source>
</evidence>
<gene>
    <name evidence="5" type="ORF">DPMN_182551</name>
</gene>
<accession>A0A9D4DIB3</accession>
<dbReference type="OrthoDB" id="338650at2759"/>
<evidence type="ECO:0000256" key="1">
    <source>
        <dbReference type="ARBA" id="ARBA00007374"/>
    </source>
</evidence>
<evidence type="ECO:0000256" key="4">
    <source>
        <dbReference type="RuleBase" id="RU363090"/>
    </source>
</evidence>
<dbReference type="GO" id="GO:0032958">
    <property type="term" value="P:inositol phosphate biosynthetic process"/>
    <property type="evidence" value="ECO:0007669"/>
    <property type="project" value="InterPro"/>
</dbReference>
<dbReference type="PANTHER" id="PTHR12400:SF26">
    <property type="entry name" value="KINASE"/>
    <property type="match status" value="1"/>
</dbReference>
<keyword evidence="2 4" id="KW-0808">Transferase</keyword>
<sequence length="331" mass="38508">MGVQDNSMWNCFKGIHIRRKNKTALDLTSPDSEEILKNRKNTWIQLAGHPGAFAPAGPNTIWKKRYTKDNNETEAYEALMEDTAHCIVPMFYREVEYNSEYFIEIEDLLQHFTDPNIMDIKMGTRTFLESEVMNASQRRDLYDKMIALDPDAPSEEERLSQAITKLRYMQFREHESSTADFGFRIEALRISGEPPTSNLKRVKTKEQIQRELLRFVNKRRRVQDLMLDRLAEIREKVQQSPFFMTHELIGSSLLLIYDRTEKCGIWLIDFSKTNPIPDDVTITHRVPWALGNHEDGFLFGVDNLIQFFSDIEIKEEISNCDPSQSSLEGAT</sequence>
<dbReference type="AlphaFoldDB" id="A0A9D4DIB3"/>
<comment type="caution">
    <text evidence="5">The sequence shown here is derived from an EMBL/GenBank/DDBJ whole genome shotgun (WGS) entry which is preliminary data.</text>
</comment>
<comment type="similarity">
    <text evidence="1 4">Belongs to the inositol phosphokinase (IPK) family.</text>
</comment>
<dbReference type="GO" id="GO:0000828">
    <property type="term" value="F:inositol hexakisphosphate kinase activity"/>
    <property type="evidence" value="ECO:0007669"/>
    <property type="project" value="TreeGrafter"/>
</dbReference>